<dbReference type="Proteomes" id="UP000694422">
    <property type="component" value="Unplaced"/>
</dbReference>
<feature type="compositionally biased region" description="Low complexity" evidence="1">
    <location>
        <begin position="8"/>
        <end position="18"/>
    </location>
</feature>
<reference evidence="2" key="2">
    <citation type="submission" date="2025-09" db="UniProtKB">
        <authorList>
            <consortium name="Ensembl"/>
        </authorList>
    </citation>
    <scope>IDENTIFICATION</scope>
</reference>
<sequence length="109" mass="12107">MSDDDSRASTSSFSPSSSNQQTKKETNTPKQKESKVRMSKNFKLLSTSAKKIQKELVDITLTFPPNCSAPPKGDNIYERRSTIENLQDLACRMEVALGAVSHWGVNLKT</sequence>
<dbReference type="SUPFAM" id="SSF54495">
    <property type="entry name" value="UBC-like"/>
    <property type="match status" value="1"/>
</dbReference>
<proteinExistence type="predicted"/>
<dbReference type="Ensembl" id="ENSSDAT00000000237.1">
    <property type="protein sequence ID" value="ENSSDAP00000000188.1"/>
    <property type="gene ID" value="ENSSDAG00000000261.1"/>
</dbReference>
<evidence type="ECO:0000313" key="2">
    <source>
        <dbReference type="Ensembl" id="ENSSDAP00000000188.1"/>
    </source>
</evidence>
<organism evidence="2 3">
    <name type="scientific">Spermophilus dauricus</name>
    <name type="common">Daurian ground squirrel</name>
    <dbReference type="NCBI Taxonomy" id="99837"/>
    <lineage>
        <taxon>Eukaryota</taxon>
        <taxon>Metazoa</taxon>
        <taxon>Chordata</taxon>
        <taxon>Craniata</taxon>
        <taxon>Vertebrata</taxon>
        <taxon>Euteleostomi</taxon>
        <taxon>Mammalia</taxon>
        <taxon>Eutheria</taxon>
        <taxon>Euarchontoglires</taxon>
        <taxon>Glires</taxon>
        <taxon>Rodentia</taxon>
        <taxon>Sciuromorpha</taxon>
        <taxon>Sciuridae</taxon>
        <taxon>Xerinae</taxon>
        <taxon>Marmotini</taxon>
        <taxon>Spermophilus</taxon>
    </lineage>
</organism>
<accession>A0A8C9NYW5</accession>
<dbReference type="AlphaFoldDB" id="A0A8C9NYW5"/>
<evidence type="ECO:0000256" key="1">
    <source>
        <dbReference type="SAM" id="MobiDB-lite"/>
    </source>
</evidence>
<keyword evidence="3" id="KW-1185">Reference proteome</keyword>
<feature type="compositionally biased region" description="Basic and acidic residues" evidence="1">
    <location>
        <begin position="22"/>
        <end position="36"/>
    </location>
</feature>
<dbReference type="InterPro" id="IPR016135">
    <property type="entry name" value="UBQ-conjugating_enzyme/RWD"/>
</dbReference>
<evidence type="ECO:0000313" key="3">
    <source>
        <dbReference type="Proteomes" id="UP000694422"/>
    </source>
</evidence>
<feature type="region of interest" description="Disordered" evidence="1">
    <location>
        <begin position="1"/>
        <end position="40"/>
    </location>
</feature>
<protein>
    <submittedName>
        <fullName evidence="2">Uncharacterized protein</fullName>
    </submittedName>
</protein>
<reference evidence="2" key="1">
    <citation type="submission" date="2025-08" db="UniProtKB">
        <authorList>
            <consortium name="Ensembl"/>
        </authorList>
    </citation>
    <scope>IDENTIFICATION</scope>
</reference>
<name>A0A8C9NYW5_SPEDA</name>